<evidence type="ECO:0000313" key="3">
    <source>
        <dbReference type="Proteomes" id="UP000651057"/>
    </source>
</evidence>
<evidence type="ECO:0000259" key="1">
    <source>
        <dbReference type="PROSITE" id="PS51186"/>
    </source>
</evidence>
<proteinExistence type="predicted"/>
<organism evidence="2 3">
    <name type="scientific">Aquimarina mytili</name>
    <dbReference type="NCBI Taxonomy" id="874423"/>
    <lineage>
        <taxon>Bacteria</taxon>
        <taxon>Pseudomonadati</taxon>
        <taxon>Bacteroidota</taxon>
        <taxon>Flavobacteriia</taxon>
        <taxon>Flavobacteriales</taxon>
        <taxon>Flavobacteriaceae</taxon>
        <taxon>Aquimarina</taxon>
    </lineage>
</organism>
<accession>A0A936ZYR8</accession>
<dbReference type="Pfam" id="PF13302">
    <property type="entry name" value="Acetyltransf_3"/>
    <property type="match status" value="1"/>
</dbReference>
<dbReference type="PROSITE" id="PS51186">
    <property type="entry name" value="GNAT"/>
    <property type="match status" value="1"/>
</dbReference>
<dbReference type="InterPro" id="IPR016181">
    <property type="entry name" value="Acyl_CoA_acyltransferase"/>
</dbReference>
<dbReference type="InterPro" id="IPR000182">
    <property type="entry name" value="GNAT_dom"/>
</dbReference>
<dbReference type="GO" id="GO:0016747">
    <property type="term" value="F:acyltransferase activity, transferring groups other than amino-acyl groups"/>
    <property type="evidence" value="ECO:0007669"/>
    <property type="project" value="InterPro"/>
</dbReference>
<protein>
    <submittedName>
        <fullName evidence="2">GNAT family N-acetyltransferase</fullName>
    </submittedName>
</protein>
<dbReference type="SUPFAM" id="SSF55729">
    <property type="entry name" value="Acyl-CoA N-acyltransferases (Nat)"/>
    <property type="match status" value="1"/>
</dbReference>
<comment type="caution">
    <text evidence="2">The sequence shown here is derived from an EMBL/GenBank/DDBJ whole genome shotgun (WGS) entry which is preliminary data.</text>
</comment>
<sequence length="178" mass="20765">MLISSPVIETKRLTLRSLEETDSEAIRFLRSDQTVNQFVKRPKTDTLEDAIHFITKIKNGVHKGDWIFWGITIKDNPVLIGTICLWNFSEDRKIAEIGYDLHPKHQGNGIMSEAIQSILDYGFGKLALERIEAYTHKNNEPSKRLLQKFHFDHIHERIDTDNEDNIIFTIHKRQHCNT</sequence>
<dbReference type="Gene3D" id="3.40.630.30">
    <property type="match status" value="1"/>
</dbReference>
<dbReference type="PANTHER" id="PTHR43792">
    <property type="entry name" value="GNAT FAMILY, PUTATIVE (AFU_ORTHOLOGUE AFUA_3G00765)-RELATED-RELATED"/>
    <property type="match status" value="1"/>
</dbReference>
<dbReference type="InterPro" id="IPR051531">
    <property type="entry name" value="N-acetyltransferase"/>
</dbReference>
<dbReference type="RefSeq" id="WP_201920581.1">
    <property type="nucleotide sequence ID" value="NZ_BAABAX010000003.1"/>
</dbReference>
<keyword evidence="3" id="KW-1185">Reference proteome</keyword>
<reference evidence="2" key="1">
    <citation type="submission" date="2021-01" db="EMBL/GenBank/DDBJ databases">
        <authorList>
            <person name="Zhong Y.L."/>
        </authorList>
    </citation>
    <scope>NUCLEOTIDE SEQUENCE</scope>
    <source>
        <strain evidence="2">KCTC 23302</strain>
    </source>
</reference>
<evidence type="ECO:0000313" key="2">
    <source>
        <dbReference type="EMBL" id="MBL0684428.1"/>
    </source>
</evidence>
<dbReference type="AlphaFoldDB" id="A0A936ZYR8"/>
<dbReference type="CDD" id="cd04301">
    <property type="entry name" value="NAT_SF"/>
    <property type="match status" value="1"/>
</dbReference>
<dbReference type="Proteomes" id="UP000651057">
    <property type="component" value="Unassembled WGS sequence"/>
</dbReference>
<gene>
    <name evidence="2" type="ORF">JJQ60_12945</name>
</gene>
<feature type="domain" description="N-acetyltransferase" evidence="1">
    <location>
        <begin position="13"/>
        <end position="173"/>
    </location>
</feature>
<dbReference type="EMBL" id="JAERQJ010000004">
    <property type="protein sequence ID" value="MBL0684428.1"/>
    <property type="molecule type" value="Genomic_DNA"/>
</dbReference>
<dbReference type="PANTHER" id="PTHR43792:SF1">
    <property type="entry name" value="N-ACETYLTRANSFERASE DOMAIN-CONTAINING PROTEIN"/>
    <property type="match status" value="1"/>
</dbReference>
<name>A0A936ZYR8_9FLAO</name>